<protein>
    <submittedName>
        <fullName evidence="4">Trichohyalin-like</fullName>
    </submittedName>
</protein>
<evidence type="ECO:0000256" key="1">
    <source>
        <dbReference type="SAM" id="MobiDB-lite"/>
    </source>
</evidence>
<proteinExistence type="predicted"/>
<organism evidence="4">
    <name type="scientific">Gongylonema pulchrum</name>
    <dbReference type="NCBI Taxonomy" id="637853"/>
    <lineage>
        <taxon>Eukaryota</taxon>
        <taxon>Metazoa</taxon>
        <taxon>Ecdysozoa</taxon>
        <taxon>Nematoda</taxon>
        <taxon>Chromadorea</taxon>
        <taxon>Rhabditida</taxon>
        <taxon>Spirurina</taxon>
        <taxon>Spiruromorpha</taxon>
        <taxon>Spiruroidea</taxon>
        <taxon>Gongylonematidae</taxon>
        <taxon>Gongylonema</taxon>
    </lineage>
</organism>
<sequence length="242" mass="28741">MEAIRHRRRTDEEYGEQEGLANAEAMRYRRDTDEQYRENERFAHTEAMRSRRNTDEEYRENKRLANAQAMRYRRDTDEEYRENERLANAEAMQNRRTDKETWNEEHARDREARQRLRSSYAAALVTHNIDISDNWLTRYDRNEPRLADSNIETEEDEEDTDDAEPLNPGVQETMLLEEESQQGIRMAPEEAQRPISILLDEDTEYLSFPTIFGVKNCIPYFAVAQCHIQILPNLLQCDTTAE</sequence>
<feature type="region of interest" description="Disordered" evidence="1">
    <location>
        <begin position="148"/>
        <end position="167"/>
    </location>
</feature>
<dbReference type="OrthoDB" id="6141723at2759"/>
<dbReference type="AlphaFoldDB" id="A0A183CUK3"/>
<reference evidence="4" key="1">
    <citation type="submission" date="2016-06" db="UniProtKB">
        <authorList>
            <consortium name="WormBaseParasite"/>
        </authorList>
    </citation>
    <scope>IDENTIFICATION</scope>
</reference>
<feature type="compositionally biased region" description="Acidic residues" evidence="1">
    <location>
        <begin position="151"/>
        <end position="164"/>
    </location>
</feature>
<name>A0A183CUK3_9BILA</name>
<evidence type="ECO:0000313" key="3">
    <source>
        <dbReference type="Proteomes" id="UP000271098"/>
    </source>
</evidence>
<dbReference type="WBParaSite" id="GPUH_0000014301-mRNA-1">
    <property type="protein sequence ID" value="GPUH_0000014301-mRNA-1"/>
    <property type="gene ID" value="GPUH_0000014301"/>
</dbReference>
<feature type="region of interest" description="Disordered" evidence="1">
    <location>
        <begin position="89"/>
        <end position="114"/>
    </location>
</feature>
<reference evidence="2 3" key="2">
    <citation type="submission" date="2018-11" db="EMBL/GenBank/DDBJ databases">
        <authorList>
            <consortium name="Pathogen Informatics"/>
        </authorList>
    </citation>
    <scope>NUCLEOTIDE SEQUENCE [LARGE SCALE GENOMIC DNA]</scope>
</reference>
<dbReference type="EMBL" id="UYRT01000100">
    <property type="protein sequence ID" value="VDK27484.1"/>
    <property type="molecule type" value="Genomic_DNA"/>
</dbReference>
<dbReference type="Proteomes" id="UP000271098">
    <property type="component" value="Unassembled WGS sequence"/>
</dbReference>
<evidence type="ECO:0000313" key="2">
    <source>
        <dbReference type="EMBL" id="VDK27484.1"/>
    </source>
</evidence>
<gene>
    <name evidence="2" type="ORF">GPUH_LOCUS144</name>
</gene>
<feature type="compositionally biased region" description="Basic and acidic residues" evidence="1">
    <location>
        <begin position="26"/>
        <end position="38"/>
    </location>
</feature>
<feature type="region of interest" description="Disordered" evidence="1">
    <location>
        <begin position="1"/>
        <end position="38"/>
    </location>
</feature>
<accession>A0A183CUK3</accession>
<evidence type="ECO:0000313" key="4">
    <source>
        <dbReference type="WBParaSite" id="GPUH_0000014301-mRNA-1"/>
    </source>
</evidence>
<keyword evidence="3" id="KW-1185">Reference proteome</keyword>